<name>B1Z6M1_BURA4</name>
<proteinExistence type="predicted"/>
<sequence>MSQLVKIAPGVVFSSDVLGAEWARKYRPDDAGDVLSGNTRSTDRPASLAKKSDHAIHESISSQMSLL</sequence>
<evidence type="ECO:0000313" key="2">
    <source>
        <dbReference type="EMBL" id="ACB69098.1"/>
    </source>
</evidence>
<dbReference type="EMBL" id="CP001028">
    <property type="protein sequence ID" value="ACB69098.1"/>
    <property type="molecule type" value="Genomic_DNA"/>
</dbReference>
<feature type="region of interest" description="Disordered" evidence="1">
    <location>
        <begin position="29"/>
        <end position="67"/>
    </location>
</feature>
<reference evidence="3" key="1">
    <citation type="submission" date="2008-04" db="EMBL/GenBank/DDBJ databases">
        <title>Complete sequence of plasmid 1 of Burkholderia ambifaria MC40-6.</title>
        <authorList>
            <person name="Copeland A."/>
            <person name="Lucas S."/>
            <person name="Lapidus A."/>
            <person name="Glavina del Rio T."/>
            <person name="Dalin E."/>
            <person name="Tice H."/>
            <person name="Pitluck S."/>
            <person name="Chain P."/>
            <person name="Malfatti S."/>
            <person name="Shin M."/>
            <person name="Vergez L."/>
            <person name="Lang D."/>
            <person name="Schmutz J."/>
            <person name="Larimer F."/>
            <person name="Land M."/>
            <person name="Hauser L."/>
            <person name="Kyrpides N."/>
            <person name="Lykidis A."/>
            <person name="Ramette A."/>
            <person name="Konstantinidis K."/>
            <person name="Tiedje J."/>
            <person name="Richardson P."/>
        </authorList>
    </citation>
    <scope>NUCLEOTIDE SEQUENCE [LARGE SCALE GENOMIC DNA]</scope>
    <source>
        <strain evidence="3">MC40-6</strain>
        <plasmid evidence="3">Plasmid pBMC401</plasmid>
    </source>
</reference>
<geneLocation type="plasmid" evidence="2 3">
    <name>pBMC401</name>
</geneLocation>
<dbReference type="Proteomes" id="UP000001680">
    <property type="component" value="Plasmid pBMC401"/>
</dbReference>
<keyword evidence="2" id="KW-0614">Plasmid</keyword>
<dbReference type="OrthoDB" id="9032123at2"/>
<evidence type="ECO:0000256" key="1">
    <source>
        <dbReference type="SAM" id="MobiDB-lite"/>
    </source>
</evidence>
<evidence type="ECO:0000313" key="3">
    <source>
        <dbReference type="Proteomes" id="UP000001680"/>
    </source>
</evidence>
<organism evidence="2 3">
    <name type="scientific">Burkholderia ambifaria (strain MC40-6)</name>
    <dbReference type="NCBI Taxonomy" id="398577"/>
    <lineage>
        <taxon>Bacteria</taxon>
        <taxon>Pseudomonadati</taxon>
        <taxon>Pseudomonadota</taxon>
        <taxon>Betaproteobacteria</taxon>
        <taxon>Burkholderiales</taxon>
        <taxon>Burkholderiaceae</taxon>
        <taxon>Burkholderia</taxon>
        <taxon>Burkholderia cepacia complex</taxon>
    </lineage>
</organism>
<dbReference type="HOGENOM" id="CLU_2804093_0_0_4"/>
<protein>
    <submittedName>
        <fullName evidence="2">Uncharacterized protein</fullName>
    </submittedName>
</protein>
<dbReference type="KEGG" id="bac:BamMC406_6695"/>
<accession>B1Z6M1</accession>
<dbReference type="RefSeq" id="WP_012367332.1">
    <property type="nucleotide sequence ID" value="NC_010553.1"/>
</dbReference>
<gene>
    <name evidence="2" type="ordered locus">BamMC406_6695</name>
</gene>
<dbReference type="AlphaFoldDB" id="B1Z6M1"/>